<proteinExistence type="inferred from homology"/>
<comment type="caution">
    <text evidence="8">The sequence shown here is derived from an EMBL/GenBank/DDBJ whole genome shotgun (WGS) entry which is preliminary data.</text>
</comment>
<evidence type="ECO:0000256" key="1">
    <source>
        <dbReference type="ARBA" id="ARBA00004141"/>
    </source>
</evidence>
<evidence type="ECO:0000256" key="5">
    <source>
        <dbReference type="ARBA" id="ARBA00023136"/>
    </source>
</evidence>
<dbReference type="InterPro" id="IPR049452">
    <property type="entry name" value="Anoctamin_TM"/>
</dbReference>
<dbReference type="InterPro" id="IPR007632">
    <property type="entry name" value="Anoctamin"/>
</dbReference>
<protein>
    <recommendedName>
        <fullName evidence="6">Anoctamin</fullName>
    </recommendedName>
</protein>
<dbReference type="Pfam" id="PF04547">
    <property type="entry name" value="Anoctamin"/>
    <property type="match status" value="1"/>
</dbReference>
<comment type="similarity">
    <text evidence="2 6">Belongs to the anoctamin family.</text>
</comment>
<dbReference type="EMBL" id="JABSTU010000005">
    <property type="protein sequence ID" value="KAH8032046.1"/>
    <property type="molecule type" value="Genomic_DNA"/>
</dbReference>
<dbReference type="PANTHER" id="PTHR12308">
    <property type="entry name" value="ANOCTAMIN"/>
    <property type="match status" value="1"/>
</dbReference>
<comment type="subcellular location">
    <subcellularLocation>
        <location evidence="1 6">Membrane</location>
        <topology evidence="1 6">Multi-pass membrane protein</topology>
    </subcellularLocation>
</comment>
<keyword evidence="3 6" id="KW-0812">Transmembrane</keyword>
<accession>A0A9J6ECG7</accession>
<keyword evidence="4 6" id="KW-1133">Transmembrane helix</keyword>
<dbReference type="GO" id="GO:0005254">
    <property type="term" value="F:chloride channel activity"/>
    <property type="evidence" value="ECO:0007669"/>
    <property type="project" value="TreeGrafter"/>
</dbReference>
<feature type="transmembrane region" description="Helical" evidence="6">
    <location>
        <begin position="104"/>
        <end position="131"/>
    </location>
</feature>
<evidence type="ECO:0000313" key="8">
    <source>
        <dbReference type="EMBL" id="KAH8032046.1"/>
    </source>
</evidence>
<reference evidence="8" key="2">
    <citation type="submission" date="2021-09" db="EMBL/GenBank/DDBJ databases">
        <authorList>
            <person name="Jia N."/>
            <person name="Wang J."/>
            <person name="Shi W."/>
            <person name="Du L."/>
            <person name="Sun Y."/>
            <person name="Zhan W."/>
            <person name="Jiang J."/>
            <person name="Wang Q."/>
            <person name="Zhang B."/>
            <person name="Ji P."/>
            <person name="Sakyi L.B."/>
            <person name="Cui X."/>
            <person name="Yuan T."/>
            <person name="Jiang B."/>
            <person name="Yang W."/>
            <person name="Lam T.T.-Y."/>
            <person name="Chang Q."/>
            <person name="Ding S."/>
            <person name="Wang X."/>
            <person name="Zhu J."/>
            <person name="Ruan X."/>
            <person name="Zhao L."/>
            <person name="Wei J."/>
            <person name="Que T."/>
            <person name="Du C."/>
            <person name="Cheng J."/>
            <person name="Dai P."/>
            <person name="Han X."/>
            <person name="Huang E."/>
            <person name="Gao Y."/>
            <person name="Liu J."/>
            <person name="Shao H."/>
            <person name="Ye R."/>
            <person name="Li L."/>
            <person name="Wei W."/>
            <person name="Wang X."/>
            <person name="Wang C."/>
            <person name="Huo Q."/>
            <person name="Li W."/>
            <person name="Guo W."/>
            <person name="Chen H."/>
            <person name="Chen S."/>
            <person name="Zhou L."/>
            <person name="Zhou L."/>
            <person name="Ni X."/>
            <person name="Tian J."/>
            <person name="Zhou Y."/>
            <person name="Sheng Y."/>
            <person name="Liu T."/>
            <person name="Pan Y."/>
            <person name="Xia L."/>
            <person name="Li J."/>
            <person name="Zhao F."/>
            <person name="Cao W."/>
        </authorList>
    </citation>
    <scope>NUCLEOTIDE SEQUENCE</scope>
    <source>
        <strain evidence="8">Rmic-2018</strain>
        <tissue evidence="8">Larvae</tissue>
    </source>
</reference>
<keyword evidence="9" id="KW-1185">Reference proteome</keyword>
<dbReference type="VEuPathDB" id="VectorBase:LOC119165358"/>
<evidence type="ECO:0000256" key="3">
    <source>
        <dbReference type="ARBA" id="ARBA00022692"/>
    </source>
</evidence>
<evidence type="ECO:0000256" key="2">
    <source>
        <dbReference type="ARBA" id="ARBA00009671"/>
    </source>
</evidence>
<dbReference type="AlphaFoldDB" id="A0A9J6ECG7"/>
<name>A0A9J6ECG7_RHIMP</name>
<comment type="caution">
    <text evidence="6">Lacks conserved residue(s) required for the propagation of feature annotation.</text>
</comment>
<evidence type="ECO:0000259" key="7">
    <source>
        <dbReference type="Pfam" id="PF04547"/>
    </source>
</evidence>
<dbReference type="GO" id="GO:0005886">
    <property type="term" value="C:plasma membrane"/>
    <property type="evidence" value="ECO:0007669"/>
    <property type="project" value="TreeGrafter"/>
</dbReference>
<gene>
    <name evidence="8" type="ORF">HPB51_022794</name>
</gene>
<evidence type="ECO:0000313" key="9">
    <source>
        <dbReference type="Proteomes" id="UP000821866"/>
    </source>
</evidence>
<reference evidence="8" key="1">
    <citation type="journal article" date="2020" name="Cell">
        <title>Large-Scale Comparative Analyses of Tick Genomes Elucidate Their Genetic Diversity and Vector Capacities.</title>
        <authorList>
            <consortium name="Tick Genome and Microbiome Consortium (TIGMIC)"/>
            <person name="Jia N."/>
            <person name="Wang J."/>
            <person name="Shi W."/>
            <person name="Du L."/>
            <person name="Sun Y."/>
            <person name="Zhan W."/>
            <person name="Jiang J.F."/>
            <person name="Wang Q."/>
            <person name="Zhang B."/>
            <person name="Ji P."/>
            <person name="Bell-Sakyi L."/>
            <person name="Cui X.M."/>
            <person name="Yuan T.T."/>
            <person name="Jiang B.G."/>
            <person name="Yang W.F."/>
            <person name="Lam T.T."/>
            <person name="Chang Q.C."/>
            <person name="Ding S.J."/>
            <person name="Wang X.J."/>
            <person name="Zhu J.G."/>
            <person name="Ruan X.D."/>
            <person name="Zhao L."/>
            <person name="Wei J.T."/>
            <person name="Ye R.Z."/>
            <person name="Que T.C."/>
            <person name="Du C.H."/>
            <person name="Zhou Y.H."/>
            <person name="Cheng J.X."/>
            <person name="Dai P.F."/>
            <person name="Guo W.B."/>
            <person name="Han X.H."/>
            <person name="Huang E.J."/>
            <person name="Li L.F."/>
            <person name="Wei W."/>
            <person name="Gao Y.C."/>
            <person name="Liu J.Z."/>
            <person name="Shao H.Z."/>
            <person name="Wang X."/>
            <person name="Wang C.C."/>
            <person name="Yang T.C."/>
            <person name="Huo Q.B."/>
            <person name="Li W."/>
            <person name="Chen H.Y."/>
            <person name="Chen S.E."/>
            <person name="Zhou L.G."/>
            <person name="Ni X.B."/>
            <person name="Tian J.H."/>
            <person name="Sheng Y."/>
            <person name="Liu T."/>
            <person name="Pan Y.S."/>
            <person name="Xia L.Y."/>
            <person name="Li J."/>
            <person name="Zhao F."/>
            <person name="Cao W.C."/>
        </authorList>
    </citation>
    <scope>NUCLEOTIDE SEQUENCE</scope>
    <source>
        <strain evidence="8">Rmic-2018</strain>
    </source>
</reference>
<evidence type="ECO:0000256" key="4">
    <source>
        <dbReference type="ARBA" id="ARBA00022989"/>
    </source>
</evidence>
<evidence type="ECO:0000256" key="6">
    <source>
        <dbReference type="RuleBase" id="RU280814"/>
    </source>
</evidence>
<dbReference type="PANTHER" id="PTHR12308:SF84">
    <property type="entry name" value="ANOCTAMIN"/>
    <property type="match status" value="1"/>
</dbReference>
<sequence>MVAFPTVTVAKGEKPVLPDLKYLENESTEVENEGKPNALEALWAKFWTPFPYNKQLIPDETEYFNAEFVRQREHMVHVAVDRSTLLQKFPQNEGRYFGEKTGLYFAWLGFYTSMLFLPAVVGVMTTLYGIFEMATNTPTAETCDPNIAGSFVLCPGCKKRCTYDYLYTKCTFSKASYMTTQFLRWHILQNLLRV</sequence>
<organism evidence="8 9">
    <name type="scientific">Rhipicephalus microplus</name>
    <name type="common">Cattle tick</name>
    <name type="synonym">Boophilus microplus</name>
    <dbReference type="NCBI Taxonomy" id="6941"/>
    <lineage>
        <taxon>Eukaryota</taxon>
        <taxon>Metazoa</taxon>
        <taxon>Ecdysozoa</taxon>
        <taxon>Arthropoda</taxon>
        <taxon>Chelicerata</taxon>
        <taxon>Arachnida</taxon>
        <taxon>Acari</taxon>
        <taxon>Parasitiformes</taxon>
        <taxon>Ixodida</taxon>
        <taxon>Ixodoidea</taxon>
        <taxon>Ixodidae</taxon>
        <taxon>Rhipicephalinae</taxon>
        <taxon>Rhipicephalus</taxon>
        <taxon>Boophilus</taxon>
    </lineage>
</organism>
<keyword evidence="5 6" id="KW-0472">Membrane</keyword>
<feature type="domain" description="Anoctamin transmembrane" evidence="7">
    <location>
        <begin position="95"/>
        <end position="150"/>
    </location>
</feature>
<dbReference type="Proteomes" id="UP000821866">
    <property type="component" value="Chromosome 3"/>
</dbReference>